<evidence type="ECO:0008006" key="4">
    <source>
        <dbReference type="Google" id="ProtNLM"/>
    </source>
</evidence>
<keyword evidence="3" id="KW-1185">Reference proteome</keyword>
<proteinExistence type="predicted"/>
<dbReference type="KEGG" id="aup:AsAng_0046880"/>
<reference evidence="2" key="1">
    <citation type="submission" date="2022-09" db="EMBL/GenBank/DDBJ databases">
        <title>Aureispira anguillicida sp. nov., isolated from Leptocephalus of Japanese eel Anguilla japonica.</title>
        <authorList>
            <person name="Yuasa K."/>
            <person name="Mekata T."/>
            <person name="Ikunari K."/>
        </authorList>
    </citation>
    <scope>NUCLEOTIDE SEQUENCE</scope>
    <source>
        <strain evidence="2">EL160426</strain>
    </source>
</reference>
<evidence type="ECO:0000313" key="2">
    <source>
        <dbReference type="EMBL" id="BDS13925.1"/>
    </source>
</evidence>
<organism evidence="2 3">
    <name type="scientific">Aureispira anguillae</name>
    <dbReference type="NCBI Taxonomy" id="2864201"/>
    <lineage>
        <taxon>Bacteria</taxon>
        <taxon>Pseudomonadati</taxon>
        <taxon>Bacteroidota</taxon>
        <taxon>Saprospiria</taxon>
        <taxon>Saprospirales</taxon>
        <taxon>Saprospiraceae</taxon>
        <taxon>Aureispira</taxon>
    </lineage>
</organism>
<accession>A0A915YIP3</accession>
<protein>
    <recommendedName>
        <fullName evidence="4">Outer membrane protein beta-barrel domain-containing protein</fullName>
    </recommendedName>
</protein>
<feature type="chain" id="PRO_5037862534" description="Outer membrane protein beta-barrel domain-containing protein" evidence="1">
    <location>
        <begin position="23"/>
        <end position="178"/>
    </location>
</feature>
<dbReference type="RefSeq" id="WP_264789171.1">
    <property type="nucleotide sequence ID" value="NZ_AP026867.1"/>
</dbReference>
<dbReference type="Proteomes" id="UP001060919">
    <property type="component" value="Chromosome"/>
</dbReference>
<sequence>MKYTIAILLATLMLFGSKTIDAQKNYNTAIGGRIGPSYGFTVKHFLGEKIAIEGLVTSRYFGDFRLGGKSHYNHWNSTPGINIAALVEWHFPIGRVEGFNWFIGGGAHIGVWGGYTAHPWLDEDRPYFLTGLDVIGGVEYTFSKIPLTLQADIKPSIHFVEYLGVWYDQVAISARYTF</sequence>
<evidence type="ECO:0000256" key="1">
    <source>
        <dbReference type="SAM" id="SignalP"/>
    </source>
</evidence>
<name>A0A915YIP3_9BACT</name>
<dbReference type="EMBL" id="AP026867">
    <property type="protein sequence ID" value="BDS13925.1"/>
    <property type="molecule type" value="Genomic_DNA"/>
</dbReference>
<feature type="signal peptide" evidence="1">
    <location>
        <begin position="1"/>
        <end position="22"/>
    </location>
</feature>
<evidence type="ECO:0000313" key="3">
    <source>
        <dbReference type="Proteomes" id="UP001060919"/>
    </source>
</evidence>
<keyword evidence="1" id="KW-0732">Signal</keyword>
<dbReference type="AlphaFoldDB" id="A0A915YIP3"/>
<gene>
    <name evidence="2" type="ORF">AsAng_0046880</name>
</gene>